<dbReference type="InterPro" id="IPR005122">
    <property type="entry name" value="Uracil-DNA_glycosylase-like"/>
</dbReference>
<name>A0A841M1P6_9HYPH</name>
<keyword evidence="14" id="KW-0808">Transferase</keyword>
<evidence type="ECO:0000256" key="5">
    <source>
        <dbReference type="ARBA" id="ARBA00022485"/>
    </source>
</evidence>
<sequence>MTAGQITYDMDELLHFYAESGLDIALSEEPVDQFAASEKAERLRKEQLSQMAAQRQPQNAQRQAQSNQRPANAAPATRAAPTPVFAPSTSQAVPDAQQIALARESAASANTLQELRERLAAFDGCGLKFTAKNLCFEDGNPDAAIMFVGDVPGRDEDMEGLPFAGRTGQLFDNMLSAIGLTREQTYLANMICWRPPGNRIPTPLEIELCQPFIERQIALANPKIIVSFGGPVTKLLTNAADTILRVRGNWLSHATAAGVQIPVMPSLHPAYLLRSPAQKRFAWQDLLSVKAKLQELGA</sequence>
<evidence type="ECO:0000313" key="15">
    <source>
        <dbReference type="Proteomes" id="UP000555393"/>
    </source>
</evidence>
<keyword evidence="11" id="KW-0234">DNA repair</keyword>
<dbReference type="RefSeq" id="WP_184220339.1">
    <property type="nucleotide sequence ID" value="NZ_JACIIU010000002.1"/>
</dbReference>
<feature type="domain" description="Uracil-DNA glycosylase-like" evidence="13">
    <location>
        <begin position="136"/>
        <end position="287"/>
    </location>
</feature>
<dbReference type="PANTHER" id="PTHR33693">
    <property type="entry name" value="TYPE-5 URACIL-DNA GLYCOSYLASE"/>
    <property type="match status" value="1"/>
</dbReference>
<accession>A0A841M1P6</accession>
<evidence type="ECO:0000256" key="2">
    <source>
        <dbReference type="ARBA" id="ARBA00006521"/>
    </source>
</evidence>
<dbReference type="SMART" id="SM00986">
    <property type="entry name" value="UDG"/>
    <property type="match status" value="1"/>
</dbReference>
<dbReference type="EMBL" id="JACIIU010000002">
    <property type="protein sequence ID" value="MBB6260291.1"/>
    <property type="molecule type" value="Genomic_DNA"/>
</dbReference>
<proteinExistence type="inferred from homology"/>
<evidence type="ECO:0000256" key="7">
    <source>
        <dbReference type="ARBA" id="ARBA00022763"/>
    </source>
</evidence>
<keyword evidence="6" id="KW-0479">Metal-binding</keyword>
<keyword evidence="14" id="KW-0548">Nucleotidyltransferase</keyword>
<dbReference type="SUPFAM" id="SSF52141">
    <property type="entry name" value="Uracil-DNA glycosylase-like"/>
    <property type="match status" value="1"/>
</dbReference>
<reference evidence="14 15" key="1">
    <citation type="submission" date="2020-08" db="EMBL/GenBank/DDBJ databases">
        <title>Genomic Encyclopedia of Type Strains, Phase IV (KMG-IV): sequencing the most valuable type-strain genomes for metagenomic binning, comparative biology and taxonomic classification.</title>
        <authorList>
            <person name="Goeker M."/>
        </authorList>
    </citation>
    <scope>NUCLEOTIDE SEQUENCE [LARGE SCALE GENOMIC DNA]</scope>
    <source>
        <strain evidence="14 15">DSM 22336</strain>
    </source>
</reference>
<evidence type="ECO:0000256" key="1">
    <source>
        <dbReference type="ARBA" id="ARBA00001400"/>
    </source>
</evidence>
<evidence type="ECO:0000256" key="11">
    <source>
        <dbReference type="ARBA" id="ARBA00023204"/>
    </source>
</evidence>
<evidence type="ECO:0000256" key="10">
    <source>
        <dbReference type="ARBA" id="ARBA00023014"/>
    </source>
</evidence>
<dbReference type="GO" id="GO:0046872">
    <property type="term" value="F:metal ion binding"/>
    <property type="evidence" value="ECO:0007669"/>
    <property type="project" value="UniProtKB-KW"/>
</dbReference>
<dbReference type="GO" id="GO:0006281">
    <property type="term" value="P:DNA repair"/>
    <property type="evidence" value="ECO:0007669"/>
    <property type="project" value="UniProtKB-KW"/>
</dbReference>
<comment type="similarity">
    <text evidence="2">Belongs to the uracil-DNA glycosylase (UDG) superfamily. Type 4 (UDGa) family.</text>
</comment>
<evidence type="ECO:0000256" key="12">
    <source>
        <dbReference type="SAM" id="MobiDB-lite"/>
    </source>
</evidence>
<dbReference type="CDD" id="cd10030">
    <property type="entry name" value="UDG-F4_TTUDGA_SPO1dp_like"/>
    <property type="match status" value="1"/>
</dbReference>
<dbReference type="GO" id="GO:0016779">
    <property type="term" value="F:nucleotidyltransferase activity"/>
    <property type="evidence" value="ECO:0007669"/>
    <property type="project" value="UniProtKB-KW"/>
</dbReference>
<dbReference type="AlphaFoldDB" id="A0A841M1P6"/>
<dbReference type="InterPro" id="IPR005273">
    <property type="entry name" value="Ura-DNA_glyco_family4"/>
</dbReference>
<evidence type="ECO:0000256" key="9">
    <source>
        <dbReference type="ARBA" id="ARBA00023004"/>
    </source>
</evidence>
<comment type="caution">
    <text evidence="14">The sequence shown here is derived from an EMBL/GenBank/DDBJ whole genome shotgun (WGS) entry which is preliminary data.</text>
</comment>
<dbReference type="Pfam" id="PF03167">
    <property type="entry name" value="UDG"/>
    <property type="match status" value="1"/>
</dbReference>
<keyword evidence="9" id="KW-0408">Iron</keyword>
<gene>
    <name evidence="14" type="ORF">FHS77_000815</name>
</gene>
<keyword evidence="10" id="KW-0411">Iron-sulfur</keyword>
<dbReference type="InterPro" id="IPR036895">
    <property type="entry name" value="Uracil-DNA_glycosylase-like_sf"/>
</dbReference>
<protein>
    <recommendedName>
        <fullName evidence="4">Type-4 uracil-DNA glycosylase</fullName>
        <ecNumber evidence="3">3.2.2.27</ecNumber>
    </recommendedName>
</protein>
<dbReference type="NCBIfam" id="TIGR00758">
    <property type="entry name" value="UDG_fam4"/>
    <property type="match status" value="1"/>
</dbReference>
<keyword evidence="5" id="KW-0004">4Fe-4S</keyword>
<dbReference type="Gene3D" id="3.40.470.10">
    <property type="entry name" value="Uracil-DNA glycosylase-like domain"/>
    <property type="match status" value="1"/>
</dbReference>
<dbReference type="SMART" id="SM00987">
    <property type="entry name" value="UreE_C"/>
    <property type="match status" value="1"/>
</dbReference>
<keyword evidence="7" id="KW-0227">DNA damage</keyword>
<dbReference type="PANTHER" id="PTHR33693:SF1">
    <property type="entry name" value="TYPE-4 URACIL-DNA GLYCOSYLASE"/>
    <property type="match status" value="1"/>
</dbReference>
<feature type="compositionally biased region" description="Low complexity" evidence="12">
    <location>
        <begin position="50"/>
        <end position="87"/>
    </location>
</feature>
<dbReference type="GO" id="GO:0004844">
    <property type="term" value="F:uracil DNA N-glycosylase activity"/>
    <property type="evidence" value="ECO:0007669"/>
    <property type="project" value="UniProtKB-EC"/>
</dbReference>
<evidence type="ECO:0000256" key="8">
    <source>
        <dbReference type="ARBA" id="ARBA00022801"/>
    </source>
</evidence>
<dbReference type="EC" id="3.2.2.27" evidence="3"/>
<comment type="catalytic activity">
    <reaction evidence="1">
        <text>Hydrolyzes single-stranded DNA or mismatched double-stranded DNA and polynucleotides, releasing free uracil.</text>
        <dbReference type="EC" id="3.2.2.27"/>
    </reaction>
</comment>
<feature type="region of interest" description="Disordered" evidence="12">
    <location>
        <begin position="36"/>
        <end position="91"/>
    </location>
</feature>
<organism evidence="14 15">
    <name type="scientific">Paenochrobactrum gallinarii</name>
    <dbReference type="NCBI Taxonomy" id="643673"/>
    <lineage>
        <taxon>Bacteria</taxon>
        <taxon>Pseudomonadati</taxon>
        <taxon>Pseudomonadota</taxon>
        <taxon>Alphaproteobacteria</taxon>
        <taxon>Hyphomicrobiales</taxon>
        <taxon>Brucellaceae</taxon>
        <taxon>Paenochrobactrum</taxon>
    </lineage>
</organism>
<dbReference type="InterPro" id="IPR051536">
    <property type="entry name" value="UDG_Type-4/5"/>
</dbReference>
<evidence type="ECO:0000259" key="13">
    <source>
        <dbReference type="SMART" id="SM00986"/>
    </source>
</evidence>
<evidence type="ECO:0000256" key="6">
    <source>
        <dbReference type="ARBA" id="ARBA00022723"/>
    </source>
</evidence>
<evidence type="ECO:0000313" key="14">
    <source>
        <dbReference type="EMBL" id="MBB6260291.1"/>
    </source>
</evidence>
<dbReference type="Proteomes" id="UP000555393">
    <property type="component" value="Unassembled WGS sequence"/>
</dbReference>
<feature type="compositionally biased region" description="Basic and acidic residues" evidence="12">
    <location>
        <begin position="38"/>
        <end position="47"/>
    </location>
</feature>
<evidence type="ECO:0000256" key="4">
    <source>
        <dbReference type="ARBA" id="ARBA00019403"/>
    </source>
</evidence>
<keyword evidence="8" id="KW-0378">Hydrolase</keyword>
<dbReference type="GO" id="GO:0051539">
    <property type="term" value="F:4 iron, 4 sulfur cluster binding"/>
    <property type="evidence" value="ECO:0007669"/>
    <property type="project" value="UniProtKB-KW"/>
</dbReference>
<keyword evidence="15" id="KW-1185">Reference proteome</keyword>
<evidence type="ECO:0000256" key="3">
    <source>
        <dbReference type="ARBA" id="ARBA00012030"/>
    </source>
</evidence>